<evidence type="ECO:0000313" key="2">
    <source>
        <dbReference type="EMBL" id="CAE7208085.1"/>
    </source>
</evidence>
<protein>
    <submittedName>
        <fullName evidence="2">Uncharacterized protein</fullName>
    </submittedName>
</protein>
<accession>A0A6S6WDE3</accession>
<dbReference type="EMBL" id="HG992985">
    <property type="protein sequence ID" value="CAE7208085.1"/>
    <property type="molecule type" value="Genomic_DNA"/>
</dbReference>
<feature type="region of interest" description="Disordered" evidence="1">
    <location>
        <begin position="61"/>
        <end position="136"/>
    </location>
</feature>
<gene>
    <name evidence="2" type="ORF">PTTW11_09785</name>
</gene>
<evidence type="ECO:0000256" key="1">
    <source>
        <dbReference type="SAM" id="MobiDB-lite"/>
    </source>
</evidence>
<evidence type="ECO:0000313" key="3">
    <source>
        <dbReference type="Proteomes" id="UP000472372"/>
    </source>
</evidence>
<dbReference type="Proteomes" id="UP000472372">
    <property type="component" value="Chromosome 9"/>
</dbReference>
<name>A0A6S6WDE3_9PLEO</name>
<reference evidence="2" key="1">
    <citation type="submission" date="2021-02" db="EMBL/GenBank/DDBJ databases">
        <authorList>
            <person name="Syme A R."/>
            <person name="Syme A R."/>
            <person name="Moolhuijzen P."/>
        </authorList>
    </citation>
    <scope>NUCLEOTIDE SEQUENCE</scope>
    <source>
        <strain evidence="2">W1-1</strain>
    </source>
</reference>
<sequence>MSNNNVTFTPREMEVLALAWQCMESQPKIDMNKLASLTGYTPGSATVTFGKIKHKIKLIGDSLSSSGPAPPKNGHRAKATTTSTPKKRTMPTSSTPPSAKRSKQVLLQDNDNLDDDDEDFCKKEPVGGGGGVKAEIKREPETDFEELGFCTLGAAGSRSAGGGFLGGIDKFS</sequence>
<proteinExistence type="predicted"/>
<feature type="compositionally biased region" description="Polar residues" evidence="1">
    <location>
        <begin position="79"/>
        <end position="97"/>
    </location>
</feature>
<dbReference type="AlphaFoldDB" id="A0A6S6WDE3"/>
<organism evidence="2 3">
    <name type="scientific">Pyrenophora teres f. teres</name>
    <dbReference type="NCBI Taxonomy" id="97479"/>
    <lineage>
        <taxon>Eukaryota</taxon>
        <taxon>Fungi</taxon>
        <taxon>Dikarya</taxon>
        <taxon>Ascomycota</taxon>
        <taxon>Pezizomycotina</taxon>
        <taxon>Dothideomycetes</taxon>
        <taxon>Pleosporomycetidae</taxon>
        <taxon>Pleosporales</taxon>
        <taxon>Pleosporineae</taxon>
        <taxon>Pleosporaceae</taxon>
        <taxon>Pyrenophora</taxon>
    </lineage>
</organism>